<dbReference type="InterPro" id="IPR029058">
    <property type="entry name" value="AB_hydrolase_fold"/>
</dbReference>
<feature type="compositionally biased region" description="Polar residues" evidence="3">
    <location>
        <begin position="1118"/>
        <end position="1127"/>
    </location>
</feature>
<feature type="domain" description="DUF676" evidence="4">
    <location>
        <begin position="308"/>
        <end position="418"/>
    </location>
</feature>
<feature type="region of interest" description="Disordered" evidence="3">
    <location>
        <begin position="122"/>
        <end position="155"/>
    </location>
</feature>
<feature type="region of interest" description="Disordered" evidence="3">
    <location>
        <begin position="707"/>
        <end position="753"/>
    </location>
</feature>
<dbReference type="InterPro" id="IPR044294">
    <property type="entry name" value="Lipase-like"/>
</dbReference>
<proteinExistence type="inferred from homology"/>
<evidence type="ECO:0000313" key="5">
    <source>
        <dbReference type="EMBL" id="RPB23441.1"/>
    </source>
</evidence>
<feature type="compositionally biased region" description="Low complexity" evidence="3">
    <location>
        <begin position="799"/>
        <end position="817"/>
    </location>
</feature>
<accession>A0A3N4LS34</accession>
<feature type="region of interest" description="Disordered" evidence="3">
    <location>
        <begin position="1062"/>
        <end position="1130"/>
    </location>
</feature>
<name>A0A3N4LS34_9PEZI</name>
<evidence type="ECO:0000259" key="4">
    <source>
        <dbReference type="Pfam" id="PF05057"/>
    </source>
</evidence>
<feature type="domain" description="DUF676" evidence="4">
    <location>
        <begin position="476"/>
        <end position="625"/>
    </location>
</feature>
<feature type="region of interest" description="Disordered" evidence="3">
    <location>
        <begin position="255"/>
        <end position="303"/>
    </location>
</feature>
<feature type="compositionally biased region" description="Basic and acidic residues" evidence="3">
    <location>
        <begin position="262"/>
        <end position="277"/>
    </location>
</feature>
<dbReference type="Pfam" id="PF05057">
    <property type="entry name" value="DUF676"/>
    <property type="match status" value="2"/>
</dbReference>
<dbReference type="SUPFAM" id="SSF53474">
    <property type="entry name" value="alpha/beta-Hydrolases"/>
    <property type="match status" value="1"/>
</dbReference>
<feature type="compositionally biased region" description="Polar residues" evidence="3">
    <location>
        <begin position="1166"/>
        <end position="1181"/>
    </location>
</feature>
<dbReference type="STRING" id="1051890.A0A3N4LS34"/>
<dbReference type="GO" id="GO:0047372">
    <property type="term" value="F:monoacylglycerol lipase activity"/>
    <property type="evidence" value="ECO:0007669"/>
    <property type="project" value="TreeGrafter"/>
</dbReference>
<evidence type="ECO:0000256" key="1">
    <source>
        <dbReference type="ARBA" id="ARBA00007920"/>
    </source>
</evidence>
<feature type="compositionally biased region" description="Basic and acidic residues" evidence="3">
    <location>
        <begin position="1246"/>
        <end position="1255"/>
    </location>
</feature>
<feature type="compositionally biased region" description="Acidic residues" evidence="3">
    <location>
        <begin position="1155"/>
        <end position="1165"/>
    </location>
</feature>
<feature type="compositionally biased region" description="Low complexity" evidence="3">
    <location>
        <begin position="943"/>
        <end position="957"/>
    </location>
</feature>
<feature type="compositionally biased region" description="Basic and acidic residues" evidence="3">
    <location>
        <begin position="898"/>
        <end position="909"/>
    </location>
</feature>
<evidence type="ECO:0000256" key="3">
    <source>
        <dbReference type="SAM" id="MobiDB-lite"/>
    </source>
</evidence>
<dbReference type="PANTHER" id="PTHR12482">
    <property type="entry name" value="LIPASE ROG1-RELATED-RELATED"/>
    <property type="match status" value="1"/>
</dbReference>
<feature type="compositionally biased region" description="Pro residues" evidence="3">
    <location>
        <begin position="460"/>
        <end position="472"/>
    </location>
</feature>
<feature type="compositionally biased region" description="Polar residues" evidence="3">
    <location>
        <begin position="210"/>
        <end position="222"/>
    </location>
</feature>
<dbReference type="Proteomes" id="UP000267821">
    <property type="component" value="Unassembled WGS sequence"/>
</dbReference>
<keyword evidence="2" id="KW-0443">Lipid metabolism</keyword>
<protein>
    <submittedName>
        <fullName evidence="5">DUF676-domain-containing protein</fullName>
    </submittedName>
</protein>
<gene>
    <name evidence="5" type="ORF">L211DRAFT_838584</name>
</gene>
<feature type="region of interest" description="Disordered" evidence="3">
    <location>
        <begin position="417"/>
        <end position="472"/>
    </location>
</feature>
<dbReference type="OrthoDB" id="5368485at2759"/>
<evidence type="ECO:0000256" key="2">
    <source>
        <dbReference type="ARBA" id="ARBA00022963"/>
    </source>
</evidence>
<organism evidence="5 6">
    <name type="scientific">Terfezia boudieri ATCC MYA-4762</name>
    <dbReference type="NCBI Taxonomy" id="1051890"/>
    <lineage>
        <taxon>Eukaryota</taxon>
        <taxon>Fungi</taxon>
        <taxon>Dikarya</taxon>
        <taxon>Ascomycota</taxon>
        <taxon>Pezizomycotina</taxon>
        <taxon>Pezizomycetes</taxon>
        <taxon>Pezizales</taxon>
        <taxon>Pezizaceae</taxon>
        <taxon>Terfezia</taxon>
    </lineage>
</organism>
<dbReference type="FunCoup" id="A0A3N4LS34">
    <property type="interactions" value="20"/>
</dbReference>
<dbReference type="PANTHER" id="PTHR12482:SF62">
    <property type="entry name" value="LIPASE ROG1-RELATED"/>
    <property type="match status" value="1"/>
</dbReference>
<feature type="compositionally biased region" description="Polar residues" evidence="3">
    <location>
        <begin position="1062"/>
        <end position="1081"/>
    </location>
</feature>
<sequence>MLLVHTSGSVKIGEIVRYTITYTPSLDRILPLPEYLHLRIKNTASLPLRAAYLHGPYTAYVSVRRQEFHPYKTWESEIEGDELEVPQYEPNLKAGASFYTLLRVPDKLRDGALKLVAREENGSGGRRSLDLSVDLSMKNRTDGNPSPVVENEKKSAEPKSVTWIIEVISQTIFSAKATVGFELLLGRDEKSLGYGLGFGSSSFPSFKSPAPNNFEKSANENDTGTGGGGGENKTLGVLSPSVKLKVQDTADLWNLPPFPSWDDEKSESRFPEDEGSKGQEAPDPDELDERENRRKQDEAARRRKRVTKKVHLVIITHGLHSNTGADMLFMKEAIDDEARRQEEAYQEKIKTRNKRDRACFNGCGGSKLDTATEEEVNEDDREMTIVRGYHENVCSTERGIKWLGKRLARYIISLANSEQPNPHPLQQQKPRTPNKLRKQNYHPHLTPAARNQSYSIPKPHQQPLPETPPQPPYKVTSISFIGHSLGGLVQTYAIAFIHAHHPEFFREAKPINFVALASPFLGLSNENPMYIKFALDFGLVGRTGQDLGLTWRAPNMAASALNAIANHAPFANSRDTVASGGDKADITKPLLRILPTGPAHEVLKIFRNRTVYANVVNDGIVPLRTSCLLYLDWKGLGKVEKARRENQVVGLVGWGWQQLTTGNSSSIPRLHNVVNTKEEAISTTSILTSPSRTGQSYKATLEKAQQAVSKEEQETNLVGSTIAEGSSNNRVNSEPQEAPASPMPASIVPNSLIPSEPVAEGNAVNPFSSLMTLLRPQAGKKPSRDKIPKIYHRSQISTSGSPAISPAESPSSPTELSRAASPSNLHDIPSIQQAFEDPPSLVTSYDDFDNPIIAPPRTTILEAAGDILNPPLPTVEFIVNPNSRPKTIWHDRVYHSEDIPAPPLKERTKSMLGRRPGNGSGDNHDSNGFMANGDEPLRQTTASDDGSGNISGSSISSTKQQAQLKVEEKIARAYHKDLSWRKVLVRLEPDAHNNIVVRRMFANAYGWPVVRHLVDTHFGDRPEARTADAGKGRGSCPTVGAYQNFSETVNLERTQMKQLVQPISSTSNIQSPSAEITTITLNRKERRPTDSTDDSGLWSDAAFSTSDDDDSHEAVLQPQATGSNTPAAGTGNRISWAAGLGIKWPLGALGTSNQGEEENAIDTSEEQINSLPKSDNQSNHSTAPIAAISKVDAWAHGSNNRESTQRSGGGSSQPSIEERGNYLLDDATKVGLGTGNSSAIRELGKFKRSSVDDSRSGSTSTITDKGNDERDDEGVAERVARLSFRK</sequence>
<keyword evidence="2" id="KW-0442">Lipid degradation</keyword>
<dbReference type="EMBL" id="ML121546">
    <property type="protein sequence ID" value="RPB23441.1"/>
    <property type="molecule type" value="Genomic_DNA"/>
</dbReference>
<feature type="compositionally biased region" description="Basic and acidic residues" evidence="3">
    <location>
        <begin position="1265"/>
        <end position="1280"/>
    </location>
</feature>
<feature type="compositionally biased region" description="Basic and acidic residues" evidence="3">
    <location>
        <begin position="290"/>
        <end position="300"/>
    </location>
</feature>
<feature type="region of interest" description="Disordered" evidence="3">
    <location>
        <begin position="209"/>
        <end position="236"/>
    </location>
</feature>
<feature type="region of interest" description="Disordered" evidence="3">
    <location>
        <begin position="1149"/>
        <end position="1181"/>
    </location>
</feature>
<comment type="similarity">
    <text evidence="1">Belongs to the putative lipase ROG1 family.</text>
</comment>
<reference evidence="5 6" key="1">
    <citation type="journal article" date="2018" name="Nat. Ecol. Evol.">
        <title>Pezizomycetes genomes reveal the molecular basis of ectomycorrhizal truffle lifestyle.</title>
        <authorList>
            <person name="Murat C."/>
            <person name="Payen T."/>
            <person name="Noel B."/>
            <person name="Kuo A."/>
            <person name="Morin E."/>
            <person name="Chen J."/>
            <person name="Kohler A."/>
            <person name="Krizsan K."/>
            <person name="Balestrini R."/>
            <person name="Da Silva C."/>
            <person name="Montanini B."/>
            <person name="Hainaut M."/>
            <person name="Levati E."/>
            <person name="Barry K.W."/>
            <person name="Belfiori B."/>
            <person name="Cichocki N."/>
            <person name="Clum A."/>
            <person name="Dockter R.B."/>
            <person name="Fauchery L."/>
            <person name="Guy J."/>
            <person name="Iotti M."/>
            <person name="Le Tacon F."/>
            <person name="Lindquist E.A."/>
            <person name="Lipzen A."/>
            <person name="Malagnac F."/>
            <person name="Mello A."/>
            <person name="Molinier V."/>
            <person name="Miyauchi S."/>
            <person name="Poulain J."/>
            <person name="Riccioni C."/>
            <person name="Rubini A."/>
            <person name="Sitrit Y."/>
            <person name="Splivallo R."/>
            <person name="Traeger S."/>
            <person name="Wang M."/>
            <person name="Zifcakova L."/>
            <person name="Wipf D."/>
            <person name="Zambonelli A."/>
            <person name="Paolocci F."/>
            <person name="Nowrousian M."/>
            <person name="Ottonello S."/>
            <person name="Baldrian P."/>
            <person name="Spatafora J.W."/>
            <person name="Henrissat B."/>
            <person name="Nagy L.G."/>
            <person name="Aury J.M."/>
            <person name="Wincker P."/>
            <person name="Grigoriev I.V."/>
            <person name="Bonfante P."/>
            <person name="Martin F.M."/>
        </authorList>
    </citation>
    <scope>NUCLEOTIDE SEQUENCE [LARGE SCALE GENOMIC DNA]</scope>
    <source>
        <strain evidence="5 6">ATCC MYA-4762</strain>
    </source>
</reference>
<dbReference type="GO" id="GO:0016042">
    <property type="term" value="P:lipid catabolic process"/>
    <property type="evidence" value="ECO:0007669"/>
    <property type="project" value="UniProtKB-KW"/>
</dbReference>
<evidence type="ECO:0000313" key="6">
    <source>
        <dbReference type="Proteomes" id="UP000267821"/>
    </source>
</evidence>
<dbReference type="InterPro" id="IPR007751">
    <property type="entry name" value="DUF676_lipase-like"/>
</dbReference>
<keyword evidence="6" id="KW-1185">Reference proteome</keyword>
<feature type="region of interest" description="Disordered" evidence="3">
    <location>
        <begin position="898"/>
        <end position="960"/>
    </location>
</feature>
<feature type="compositionally biased region" description="Polar residues" evidence="3">
    <location>
        <begin position="715"/>
        <end position="735"/>
    </location>
</feature>
<feature type="region of interest" description="Disordered" evidence="3">
    <location>
        <begin position="776"/>
        <end position="824"/>
    </location>
</feature>
<feature type="region of interest" description="Disordered" evidence="3">
    <location>
        <begin position="1198"/>
        <end position="1219"/>
    </location>
</feature>
<dbReference type="InParanoid" id="A0A3N4LS34"/>
<feature type="region of interest" description="Disordered" evidence="3">
    <location>
        <begin position="1246"/>
        <end position="1286"/>
    </location>
</feature>
<feature type="compositionally biased region" description="Basic residues" evidence="3">
    <location>
        <begin position="432"/>
        <end position="441"/>
    </location>
</feature>
<feature type="compositionally biased region" description="Polar residues" evidence="3">
    <location>
        <begin position="417"/>
        <end position="431"/>
    </location>
</feature>